<comment type="similarity">
    <text evidence="1 5">Belongs to the bacterial ribosomal protein bL28 family.</text>
</comment>
<dbReference type="GO" id="GO:0006412">
    <property type="term" value="P:translation"/>
    <property type="evidence" value="ECO:0007669"/>
    <property type="project" value="UniProtKB-UniRule"/>
</dbReference>
<dbReference type="NCBIfam" id="TIGR00009">
    <property type="entry name" value="L28"/>
    <property type="match status" value="1"/>
</dbReference>
<evidence type="ECO:0000313" key="6">
    <source>
        <dbReference type="EMBL" id="SHG96355.1"/>
    </source>
</evidence>
<accession>A0A1M5P3Q0</accession>
<dbReference type="InterPro" id="IPR050096">
    <property type="entry name" value="Bacterial_rp_bL28"/>
</dbReference>
<dbReference type="OrthoDB" id="9805609at2"/>
<evidence type="ECO:0000256" key="3">
    <source>
        <dbReference type="ARBA" id="ARBA00023274"/>
    </source>
</evidence>
<dbReference type="Gene3D" id="2.30.170.40">
    <property type="entry name" value="Ribosomal protein L28/L24"/>
    <property type="match status" value="1"/>
</dbReference>
<dbReference type="EMBL" id="FQXI01000001">
    <property type="protein sequence ID" value="SHG96355.1"/>
    <property type="molecule type" value="Genomic_DNA"/>
</dbReference>
<dbReference type="GO" id="GO:0003735">
    <property type="term" value="F:structural constituent of ribosome"/>
    <property type="evidence" value="ECO:0007669"/>
    <property type="project" value="InterPro"/>
</dbReference>
<sequence length="63" mass="7161">MSKKCDVCGKQKTFGNTISFSHKRGNRSWSPNIRRVRAVVNGQPKRINVCTRCLRSGKVERAI</sequence>
<dbReference type="GO" id="GO:1990904">
    <property type="term" value="C:ribonucleoprotein complex"/>
    <property type="evidence" value="ECO:0007669"/>
    <property type="project" value="UniProtKB-KW"/>
</dbReference>
<dbReference type="STRING" id="1120995.SAMN02745245_00166"/>
<dbReference type="SUPFAM" id="SSF143800">
    <property type="entry name" value="L28p-like"/>
    <property type="match status" value="1"/>
</dbReference>
<keyword evidence="3 5" id="KW-0687">Ribonucleoprotein</keyword>
<evidence type="ECO:0000313" key="7">
    <source>
        <dbReference type="Proteomes" id="UP000184032"/>
    </source>
</evidence>
<dbReference type="RefSeq" id="WP_073182859.1">
    <property type="nucleotide sequence ID" value="NZ_FQXI01000001.1"/>
</dbReference>
<evidence type="ECO:0000256" key="1">
    <source>
        <dbReference type="ARBA" id="ARBA00008760"/>
    </source>
</evidence>
<organism evidence="6 7">
    <name type="scientific">Anaerosphaera aminiphila DSM 21120</name>
    <dbReference type="NCBI Taxonomy" id="1120995"/>
    <lineage>
        <taxon>Bacteria</taxon>
        <taxon>Bacillati</taxon>
        <taxon>Bacillota</taxon>
        <taxon>Tissierellia</taxon>
        <taxon>Tissierellales</taxon>
        <taxon>Peptoniphilaceae</taxon>
        <taxon>Anaerosphaera</taxon>
    </lineage>
</organism>
<dbReference type="InterPro" id="IPR026569">
    <property type="entry name" value="Ribosomal_bL28"/>
</dbReference>
<keyword evidence="7" id="KW-1185">Reference proteome</keyword>
<dbReference type="GO" id="GO:0005840">
    <property type="term" value="C:ribosome"/>
    <property type="evidence" value="ECO:0007669"/>
    <property type="project" value="UniProtKB-KW"/>
</dbReference>
<dbReference type="InterPro" id="IPR034704">
    <property type="entry name" value="Ribosomal_bL28/bL31-like_sf"/>
</dbReference>
<evidence type="ECO:0000256" key="4">
    <source>
        <dbReference type="ARBA" id="ARBA00035174"/>
    </source>
</evidence>
<dbReference type="Pfam" id="PF00830">
    <property type="entry name" value="Ribosomal_L28"/>
    <property type="match status" value="1"/>
</dbReference>
<dbReference type="InterPro" id="IPR037147">
    <property type="entry name" value="Ribosomal_bL28_sf"/>
</dbReference>
<reference evidence="6 7" key="1">
    <citation type="submission" date="2016-11" db="EMBL/GenBank/DDBJ databases">
        <authorList>
            <person name="Jaros S."/>
            <person name="Januszkiewicz K."/>
            <person name="Wedrychowicz H."/>
        </authorList>
    </citation>
    <scope>NUCLEOTIDE SEQUENCE [LARGE SCALE GENOMIC DNA]</scope>
    <source>
        <strain evidence="6 7">DSM 21120</strain>
    </source>
</reference>
<dbReference type="Proteomes" id="UP000184032">
    <property type="component" value="Unassembled WGS sequence"/>
</dbReference>
<dbReference type="HAMAP" id="MF_00373">
    <property type="entry name" value="Ribosomal_bL28"/>
    <property type="match status" value="1"/>
</dbReference>
<evidence type="ECO:0000256" key="2">
    <source>
        <dbReference type="ARBA" id="ARBA00022980"/>
    </source>
</evidence>
<gene>
    <name evidence="5" type="primary">rpmB</name>
    <name evidence="6" type="ORF">SAMN02745245_00166</name>
</gene>
<dbReference type="PANTHER" id="PTHR39080:SF1">
    <property type="entry name" value="LARGE RIBOSOMAL SUBUNIT PROTEIN BL28A"/>
    <property type="match status" value="1"/>
</dbReference>
<dbReference type="PANTHER" id="PTHR39080">
    <property type="entry name" value="50S RIBOSOMAL PROTEIN L28"/>
    <property type="match status" value="1"/>
</dbReference>
<dbReference type="InterPro" id="IPR001383">
    <property type="entry name" value="Ribosomal_bL28_bact-type"/>
</dbReference>
<name>A0A1M5P3Q0_9FIRM</name>
<evidence type="ECO:0000256" key="5">
    <source>
        <dbReference type="HAMAP-Rule" id="MF_00373"/>
    </source>
</evidence>
<dbReference type="AlphaFoldDB" id="A0A1M5P3Q0"/>
<proteinExistence type="inferred from homology"/>
<protein>
    <recommendedName>
        <fullName evidence="4 5">Large ribosomal subunit protein bL28</fullName>
    </recommendedName>
</protein>
<keyword evidence="2 5" id="KW-0689">Ribosomal protein</keyword>